<evidence type="ECO:0000256" key="3">
    <source>
        <dbReference type="ARBA" id="ARBA00022475"/>
    </source>
</evidence>
<organism evidence="10 11">
    <name type="scientific">Calidifontibacter indicus</name>
    <dbReference type="NCBI Taxonomy" id="419650"/>
    <lineage>
        <taxon>Bacteria</taxon>
        <taxon>Bacillati</taxon>
        <taxon>Actinomycetota</taxon>
        <taxon>Actinomycetes</taxon>
        <taxon>Micrococcales</taxon>
        <taxon>Dermacoccaceae</taxon>
        <taxon>Calidifontibacter</taxon>
    </lineage>
</organism>
<dbReference type="RefSeq" id="WP_115923432.1">
    <property type="nucleotide sequence ID" value="NZ_QTUA01000001.1"/>
</dbReference>
<dbReference type="GO" id="GO:0005886">
    <property type="term" value="C:plasma membrane"/>
    <property type="evidence" value="ECO:0007669"/>
    <property type="project" value="UniProtKB-SubCell"/>
</dbReference>
<evidence type="ECO:0000256" key="4">
    <source>
        <dbReference type="ARBA" id="ARBA00022692"/>
    </source>
</evidence>
<dbReference type="PANTHER" id="PTHR42709">
    <property type="entry name" value="ALKALINE PHOSPHATASE LIKE PROTEIN"/>
    <property type="match status" value="1"/>
</dbReference>
<comment type="similarity">
    <text evidence="2">Belongs to the DedA family.</text>
</comment>
<sequence>MFDGLLTSLGELMDSPWIYPLIAVISLVDAVVPVFPSEAPLIMAGVYAGSTGSPNLLLILLAAGAGAMAGDHLAYLIGRSAAGRIEAIPPDSRRGRAIAGAKRLLETRGGMALVIGRFIPWGRIATTIVFGAMRYPRARFTVFDAIGVSAWALHGTLMGYIGGHAFEQDPLKGLALGLGLAILASALIELVRWLIARRRGSGRVEVAAEAGADEEADEDADDTTDGAVRETAHDAVDEPDQDRLNARG</sequence>
<comment type="subcellular location">
    <subcellularLocation>
        <location evidence="1">Cell membrane</location>
        <topology evidence="1">Multi-pass membrane protein</topology>
    </subcellularLocation>
</comment>
<evidence type="ECO:0000259" key="9">
    <source>
        <dbReference type="Pfam" id="PF09335"/>
    </source>
</evidence>
<feature type="transmembrane region" description="Helical" evidence="8">
    <location>
        <begin position="174"/>
        <end position="195"/>
    </location>
</feature>
<dbReference type="Pfam" id="PF09335">
    <property type="entry name" value="VTT_dom"/>
    <property type="match status" value="1"/>
</dbReference>
<keyword evidence="11" id="KW-1185">Reference proteome</keyword>
<evidence type="ECO:0000256" key="1">
    <source>
        <dbReference type="ARBA" id="ARBA00004651"/>
    </source>
</evidence>
<feature type="transmembrane region" description="Helical" evidence="8">
    <location>
        <begin position="17"/>
        <end position="36"/>
    </location>
</feature>
<proteinExistence type="inferred from homology"/>
<reference evidence="10 11" key="1">
    <citation type="submission" date="2018-08" db="EMBL/GenBank/DDBJ databases">
        <title>Sequencing the genomes of 1000 actinobacteria strains.</title>
        <authorList>
            <person name="Klenk H.-P."/>
        </authorList>
    </citation>
    <scope>NUCLEOTIDE SEQUENCE [LARGE SCALE GENOMIC DNA]</scope>
    <source>
        <strain evidence="10 11">DSM 22967</strain>
    </source>
</reference>
<keyword evidence="6 8" id="KW-0472">Membrane</keyword>
<feature type="domain" description="VTT" evidence="9">
    <location>
        <begin position="35"/>
        <end position="160"/>
    </location>
</feature>
<dbReference type="InterPro" id="IPR051311">
    <property type="entry name" value="DedA_domain"/>
</dbReference>
<keyword evidence="4 8" id="KW-0812">Transmembrane</keyword>
<evidence type="ECO:0000256" key="2">
    <source>
        <dbReference type="ARBA" id="ARBA00010792"/>
    </source>
</evidence>
<accession>A0A3D9UUJ0</accession>
<dbReference type="PANTHER" id="PTHR42709:SF6">
    <property type="entry name" value="UNDECAPRENYL PHOSPHATE TRANSPORTER A"/>
    <property type="match status" value="1"/>
</dbReference>
<keyword evidence="3" id="KW-1003">Cell membrane</keyword>
<dbReference type="Proteomes" id="UP000256253">
    <property type="component" value="Unassembled WGS sequence"/>
</dbReference>
<dbReference type="EMBL" id="QTUA01000001">
    <property type="protein sequence ID" value="REF31620.1"/>
    <property type="molecule type" value="Genomic_DNA"/>
</dbReference>
<evidence type="ECO:0000313" key="10">
    <source>
        <dbReference type="EMBL" id="REF31620.1"/>
    </source>
</evidence>
<dbReference type="InterPro" id="IPR032816">
    <property type="entry name" value="VTT_dom"/>
</dbReference>
<dbReference type="AlphaFoldDB" id="A0A3D9UUJ0"/>
<protein>
    <submittedName>
        <fullName evidence="10">Membrane protein DedA with SNARE-associated domain</fullName>
    </submittedName>
</protein>
<feature type="transmembrane region" description="Helical" evidence="8">
    <location>
        <begin position="142"/>
        <end position="162"/>
    </location>
</feature>
<evidence type="ECO:0000256" key="8">
    <source>
        <dbReference type="SAM" id="Phobius"/>
    </source>
</evidence>
<keyword evidence="5 8" id="KW-1133">Transmembrane helix</keyword>
<evidence type="ECO:0000256" key="5">
    <source>
        <dbReference type="ARBA" id="ARBA00022989"/>
    </source>
</evidence>
<dbReference type="OrthoDB" id="9813426at2"/>
<evidence type="ECO:0000313" key="11">
    <source>
        <dbReference type="Proteomes" id="UP000256253"/>
    </source>
</evidence>
<feature type="region of interest" description="Disordered" evidence="7">
    <location>
        <begin position="206"/>
        <end position="248"/>
    </location>
</feature>
<gene>
    <name evidence="10" type="ORF">DFJ65_2692</name>
</gene>
<feature type="compositionally biased region" description="Basic and acidic residues" evidence="7">
    <location>
        <begin position="227"/>
        <end position="248"/>
    </location>
</feature>
<feature type="compositionally biased region" description="Acidic residues" evidence="7">
    <location>
        <begin position="211"/>
        <end position="224"/>
    </location>
</feature>
<name>A0A3D9UUJ0_9MICO</name>
<comment type="caution">
    <text evidence="10">The sequence shown here is derived from an EMBL/GenBank/DDBJ whole genome shotgun (WGS) entry which is preliminary data.</text>
</comment>
<evidence type="ECO:0000256" key="7">
    <source>
        <dbReference type="SAM" id="MobiDB-lite"/>
    </source>
</evidence>
<evidence type="ECO:0000256" key="6">
    <source>
        <dbReference type="ARBA" id="ARBA00023136"/>
    </source>
</evidence>